<evidence type="ECO:0000313" key="2">
    <source>
        <dbReference type="EMBL" id="OQO06139.1"/>
    </source>
</evidence>
<dbReference type="STRING" id="1507870.A0A1V8T4A1"/>
<organism evidence="2 3">
    <name type="scientific">Cryoendolithus antarcticus</name>
    <dbReference type="NCBI Taxonomy" id="1507870"/>
    <lineage>
        <taxon>Eukaryota</taxon>
        <taxon>Fungi</taxon>
        <taxon>Dikarya</taxon>
        <taxon>Ascomycota</taxon>
        <taxon>Pezizomycotina</taxon>
        <taxon>Dothideomycetes</taxon>
        <taxon>Dothideomycetidae</taxon>
        <taxon>Cladosporiales</taxon>
        <taxon>Cladosporiaceae</taxon>
        <taxon>Cryoendolithus</taxon>
    </lineage>
</organism>
<protein>
    <recommendedName>
        <fullName evidence="1">Heterokaryon incompatibility domain-containing protein</fullName>
    </recommendedName>
</protein>
<evidence type="ECO:0000313" key="3">
    <source>
        <dbReference type="Proteomes" id="UP000192596"/>
    </source>
</evidence>
<dbReference type="OrthoDB" id="194358at2759"/>
<reference evidence="3" key="1">
    <citation type="submission" date="2017-03" db="EMBL/GenBank/DDBJ databases">
        <title>Genomes of endolithic fungi from Antarctica.</title>
        <authorList>
            <person name="Coleine C."/>
            <person name="Masonjones S."/>
            <person name="Stajich J.E."/>
        </authorList>
    </citation>
    <scope>NUCLEOTIDE SEQUENCE [LARGE SCALE GENOMIC DNA]</scope>
    <source>
        <strain evidence="3">CCFEE 5527</strain>
    </source>
</reference>
<evidence type="ECO:0000259" key="1">
    <source>
        <dbReference type="Pfam" id="PF06985"/>
    </source>
</evidence>
<accession>A0A1V8T4A1</accession>
<dbReference type="Proteomes" id="UP000192596">
    <property type="component" value="Unassembled WGS sequence"/>
</dbReference>
<dbReference type="InterPro" id="IPR052895">
    <property type="entry name" value="HetReg/Transcr_Mod"/>
</dbReference>
<gene>
    <name evidence="2" type="ORF">B0A48_08727</name>
</gene>
<name>A0A1V8T4A1_9PEZI</name>
<feature type="domain" description="Heterokaryon incompatibility" evidence="1">
    <location>
        <begin position="55"/>
        <end position="226"/>
    </location>
</feature>
<dbReference type="EMBL" id="NAJO01000017">
    <property type="protein sequence ID" value="OQO06139.1"/>
    <property type="molecule type" value="Genomic_DNA"/>
</dbReference>
<proteinExistence type="predicted"/>
<dbReference type="AlphaFoldDB" id="A0A1V8T4A1"/>
<dbReference type="InParanoid" id="A0A1V8T4A1"/>
<dbReference type="PANTHER" id="PTHR24148">
    <property type="entry name" value="ANKYRIN REPEAT DOMAIN-CONTAINING PROTEIN 39 HOMOLOG-RELATED"/>
    <property type="match status" value="1"/>
</dbReference>
<dbReference type="InterPro" id="IPR010730">
    <property type="entry name" value="HET"/>
</dbReference>
<dbReference type="PANTHER" id="PTHR24148:SF73">
    <property type="entry name" value="HET DOMAIN PROTEIN (AFU_ORTHOLOGUE AFUA_8G01020)"/>
    <property type="match status" value="1"/>
</dbReference>
<keyword evidence="3" id="KW-1185">Reference proteome</keyword>
<dbReference type="Pfam" id="PF06985">
    <property type="entry name" value="HET"/>
    <property type="match status" value="1"/>
</dbReference>
<comment type="caution">
    <text evidence="2">The sequence shown here is derived from an EMBL/GenBank/DDBJ whole genome shotgun (WGS) entry which is preliminary data.</text>
</comment>
<sequence>MDPELQTAYPERLTDSNFRLLELAIPPIEDFLNASVRTSISCTLTTFSLDACPAYECISYAWDEPLANREHVESTALVNGVETTIAPNLAHAMRQRIAAVYAEPYRNEGGTAWFWIDAVCINQADFEERTIQVSIMHIIYRNAVKVLVWLGPDPDNELYQVREFFRALLQQYYQMRGHYSYETGFLNRFQHHSLEGTNPPRFEAAIWRATVRFWDRAYFSRSWVIQGIALAKQAEIWCGPTWFTRQELNETSYFYSRSQLGITLRALRYGTSMMDRSYEGQMLGFMPMRFQALRNIIAGDRSEMSVARM</sequence>